<dbReference type="PANTHER" id="PTHR44566:SF1">
    <property type="entry name" value="WD REPEAT-CONTAINING PROTEIN 25"/>
    <property type="match status" value="1"/>
</dbReference>
<organism evidence="2 3">
    <name type="scientific">Oncorhynchus mykiss</name>
    <name type="common">Rainbow trout</name>
    <name type="synonym">Salmo gairdneri</name>
    <dbReference type="NCBI Taxonomy" id="8022"/>
    <lineage>
        <taxon>Eukaryota</taxon>
        <taxon>Metazoa</taxon>
        <taxon>Chordata</taxon>
        <taxon>Craniata</taxon>
        <taxon>Vertebrata</taxon>
        <taxon>Euteleostomi</taxon>
        <taxon>Actinopterygii</taxon>
        <taxon>Neopterygii</taxon>
        <taxon>Teleostei</taxon>
        <taxon>Protacanthopterygii</taxon>
        <taxon>Salmoniformes</taxon>
        <taxon>Salmonidae</taxon>
        <taxon>Salmoninae</taxon>
        <taxon>Oncorhynchus</taxon>
    </lineage>
</organism>
<dbReference type="InterPro" id="IPR015943">
    <property type="entry name" value="WD40/YVTN_repeat-like_dom_sf"/>
</dbReference>
<dbReference type="InterPro" id="IPR053053">
    <property type="entry name" value="WD_repeat_protein"/>
</dbReference>
<reference evidence="2" key="2">
    <citation type="submission" date="2025-08" db="UniProtKB">
        <authorList>
            <consortium name="Ensembl"/>
        </authorList>
    </citation>
    <scope>IDENTIFICATION</scope>
</reference>
<dbReference type="Gene3D" id="2.130.10.10">
    <property type="entry name" value="YVTN repeat-like/Quinoprotein amine dehydrogenase"/>
    <property type="match status" value="1"/>
</dbReference>
<dbReference type="AlphaFoldDB" id="A0A8C7PIV5"/>
<name>A0A8C7PIV5_ONCMY</name>
<evidence type="ECO:0000313" key="2">
    <source>
        <dbReference type="Ensembl" id="ENSOMYP00000023439.1"/>
    </source>
</evidence>
<protein>
    <submittedName>
        <fullName evidence="2">Uncharacterized protein</fullName>
    </submittedName>
</protein>
<feature type="transmembrane region" description="Helical" evidence="1">
    <location>
        <begin position="141"/>
        <end position="166"/>
    </location>
</feature>
<sequence>KVIAHDVQSDSVITSTEVEFGSMGRRPNDPEVFLSGGYSAEVKAWDAHTCKRVYRAGILQTLAILFLTGSREFVTSSDSVSQDSAERTLIAWDFQTIAKVSKQIYHELYMCPSLYLKEDSFVAHTNDNYMALLRRYEGHKVIPFVFGVGIRCFSSMFGISMCLAWFGSQSEAAVNRCL</sequence>
<reference evidence="2" key="1">
    <citation type="submission" date="2020-07" db="EMBL/GenBank/DDBJ databases">
        <title>A long reads based de novo assembly of the rainbow trout Arlee double haploid line genome.</title>
        <authorList>
            <person name="Gao G."/>
            <person name="Palti Y."/>
        </authorList>
    </citation>
    <scope>NUCLEOTIDE SEQUENCE [LARGE SCALE GENOMIC DNA]</scope>
</reference>
<dbReference type="Proteomes" id="UP000694395">
    <property type="component" value="Chromosome 19"/>
</dbReference>
<keyword evidence="1" id="KW-1133">Transmembrane helix</keyword>
<keyword evidence="1" id="KW-0472">Membrane</keyword>
<proteinExistence type="predicted"/>
<keyword evidence="3" id="KW-1185">Reference proteome</keyword>
<keyword evidence="1" id="KW-0812">Transmembrane</keyword>
<dbReference type="PANTHER" id="PTHR44566">
    <property type="entry name" value="TRANSDUCIN/WD40 REPEAT-LIKE SUPERFAMILY PROTEIN"/>
    <property type="match status" value="1"/>
</dbReference>
<evidence type="ECO:0000256" key="1">
    <source>
        <dbReference type="SAM" id="Phobius"/>
    </source>
</evidence>
<reference evidence="2" key="3">
    <citation type="submission" date="2025-09" db="UniProtKB">
        <authorList>
            <consortium name="Ensembl"/>
        </authorList>
    </citation>
    <scope>IDENTIFICATION</scope>
</reference>
<accession>A0A8C7PIV5</accession>
<dbReference type="Ensembl" id="ENSOMYT00000025681.2">
    <property type="protein sequence ID" value="ENSOMYP00000023439.1"/>
    <property type="gene ID" value="ENSOMYG00000011180.2"/>
</dbReference>
<evidence type="ECO:0000313" key="3">
    <source>
        <dbReference type="Proteomes" id="UP000694395"/>
    </source>
</evidence>